<accession>A0A1X2GNR1</accession>
<protein>
    <recommendedName>
        <fullName evidence="4">Secreted protein</fullName>
    </recommendedName>
</protein>
<organism evidence="2 3">
    <name type="scientific">Hesseltinella vesiculosa</name>
    <dbReference type="NCBI Taxonomy" id="101127"/>
    <lineage>
        <taxon>Eukaryota</taxon>
        <taxon>Fungi</taxon>
        <taxon>Fungi incertae sedis</taxon>
        <taxon>Mucoromycota</taxon>
        <taxon>Mucoromycotina</taxon>
        <taxon>Mucoromycetes</taxon>
        <taxon>Mucorales</taxon>
        <taxon>Cunninghamellaceae</taxon>
        <taxon>Hesseltinella</taxon>
    </lineage>
</organism>
<dbReference type="OrthoDB" id="2357290at2759"/>
<proteinExistence type="predicted"/>
<keyword evidence="3" id="KW-1185">Reference proteome</keyword>
<dbReference type="Proteomes" id="UP000242146">
    <property type="component" value="Unassembled WGS sequence"/>
</dbReference>
<dbReference type="EMBL" id="MCGT01000007">
    <property type="protein sequence ID" value="ORX58062.1"/>
    <property type="molecule type" value="Genomic_DNA"/>
</dbReference>
<dbReference type="AlphaFoldDB" id="A0A1X2GNR1"/>
<evidence type="ECO:0000313" key="3">
    <source>
        <dbReference type="Proteomes" id="UP000242146"/>
    </source>
</evidence>
<evidence type="ECO:0000256" key="1">
    <source>
        <dbReference type="SAM" id="SignalP"/>
    </source>
</evidence>
<name>A0A1X2GNR1_9FUNG</name>
<evidence type="ECO:0000313" key="2">
    <source>
        <dbReference type="EMBL" id="ORX58062.1"/>
    </source>
</evidence>
<evidence type="ECO:0008006" key="4">
    <source>
        <dbReference type="Google" id="ProtNLM"/>
    </source>
</evidence>
<feature type="chain" id="PRO_5012981933" description="Secreted protein" evidence="1">
    <location>
        <begin position="18"/>
        <end position="146"/>
    </location>
</feature>
<gene>
    <name evidence="2" type="ORF">DM01DRAFT_1405714</name>
</gene>
<reference evidence="2 3" key="1">
    <citation type="submission" date="2016-07" db="EMBL/GenBank/DDBJ databases">
        <title>Pervasive Adenine N6-methylation of Active Genes in Fungi.</title>
        <authorList>
            <consortium name="DOE Joint Genome Institute"/>
            <person name="Mondo S.J."/>
            <person name="Dannebaum R.O."/>
            <person name="Kuo R.C."/>
            <person name="Labutti K."/>
            <person name="Haridas S."/>
            <person name="Kuo A."/>
            <person name="Salamov A."/>
            <person name="Ahrendt S.R."/>
            <person name="Lipzen A."/>
            <person name="Sullivan W."/>
            <person name="Andreopoulos W.B."/>
            <person name="Clum A."/>
            <person name="Lindquist E."/>
            <person name="Daum C."/>
            <person name="Ramamoorthy G.K."/>
            <person name="Gryganskyi A."/>
            <person name="Culley D."/>
            <person name="Magnuson J.K."/>
            <person name="James T.Y."/>
            <person name="O'Malley M.A."/>
            <person name="Stajich J.E."/>
            <person name="Spatafora J.W."/>
            <person name="Visel A."/>
            <person name="Grigoriev I.V."/>
        </authorList>
    </citation>
    <scope>NUCLEOTIDE SEQUENCE [LARGE SCALE GENOMIC DNA]</scope>
    <source>
        <strain evidence="2 3">NRRL 3301</strain>
    </source>
</reference>
<sequence length="146" mass="16757">MLSLCILLLCFVPLAWQQKILVQHPSPNEKVIANSVVPVEYHVQRLDHFQPSSSISVVLQWQHLGSDQTLHANVHHGLTARAHRALEDLYFYHWRTPHCHFFLRYPPTQFNFSMVFTPANTTEASIVDIPLDFSSVVANTCHGQHH</sequence>
<keyword evidence="1" id="KW-0732">Signal</keyword>
<comment type="caution">
    <text evidence="2">The sequence shown here is derived from an EMBL/GenBank/DDBJ whole genome shotgun (WGS) entry which is preliminary data.</text>
</comment>
<feature type="signal peptide" evidence="1">
    <location>
        <begin position="1"/>
        <end position="17"/>
    </location>
</feature>